<dbReference type="InterPro" id="IPR024072">
    <property type="entry name" value="DHFR-like_dom_sf"/>
</dbReference>
<comment type="pathway">
    <text evidence="1 7">Cofactor biosynthesis; tetrahydrofolate biosynthesis; 5,6,7,8-tetrahydrofolate from 7,8-dihydrofolate: step 1/1.</text>
</comment>
<evidence type="ECO:0000256" key="1">
    <source>
        <dbReference type="ARBA" id="ARBA00004903"/>
    </source>
</evidence>
<sequence>MLSFVVAISENNVIGKNGSLPWRLPEDLKFFKDITSTSSKTMIMGRKTFESLPKVLPGRKHIILTRNKNFKINDEQVSVIYDIKDLQPYIEAPEEYFVIGGAEIFKQLLPYADRIYLTRIHENFHGDTFFPEFDENQWKTNILRKGTVDEENTYAHTYLILDRKNEA</sequence>
<keyword evidence="4 7" id="KW-0554">One-carbon metabolism</keyword>
<dbReference type="SUPFAM" id="SSF53597">
    <property type="entry name" value="Dihydrofolate reductase-like"/>
    <property type="match status" value="1"/>
</dbReference>
<evidence type="ECO:0000256" key="6">
    <source>
        <dbReference type="ARBA" id="ARBA00023002"/>
    </source>
</evidence>
<dbReference type="EC" id="1.5.1.3" evidence="3 7"/>
<proteinExistence type="inferred from homology"/>
<evidence type="ECO:0000256" key="5">
    <source>
        <dbReference type="ARBA" id="ARBA00022857"/>
    </source>
</evidence>
<keyword evidence="11" id="KW-1185">Reference proteome</keyword>
<comment type="catalytic activity">
    <reaction evidence="7">
        <text>(6S)-5,6,7,8-tetrahydrofolate + NADP(+) = 7,8-dihydrofolate + NADPH + H(+)</text>
        <dbReference type="Rhea" id="RHEA:15009"/>
        <dbReference type="ChEBI" id="CHEBI:15378"/>
        <dbReference type="ChEBI" id="CHEBI:57451"/>
        <dbReference type="ChEBI" id="CHEBI:57453"/>
        <dbReference type="ChEBI" id="CHEBI:57783"/>
        <dbReference type="ChEBI" id="CHEBI:58349"/>
        <dbReference type="EC" id="1.5.1.3"/>
    </reaction>
</comment>
<dbReference type="PROSITE" id="PS00075">
    <property type="entry name" value="DHFR_1"/>
    <property type="match status" value="1"/>
</dbReference>
<feature type="domain" description="DHFR" evidence="9">
    <location>
        <begin position="1"/>
        <end position="163"/>
    </location>
</feature>
<name>A0ABQ5N477_9CLOT</name>
<dbReference type="Gene3D" id="3.40.430.10">
    <property type="entry name" value="Dihydrofolate Reductase, subunit A"/>
    <property type="match status" value="1"/>
</dbReference>
<dbReference type="PANTHER" id="PTHR48069">
    <property type="entry name" value="DIHYDROFOLATE REDUCTASE"/>
    <property type="match status" value="1"/>
</dbReference>
<dbReference type="Pfam" id="PF00186">
    <property type="entry name" value="DHFR_1"/>
    <property type="match status" value="1"/>
</dbReference>
<dbReference type="Proteomes" id="UP001208567">
    <property type="component" value="Unassembled WGS sequence"/>
</dbReference>
<dbReference type="InterPro" id="IPR001796">
    <property type="entry name" value="DHFR_dom"/>
</dbReference>
<dbReference type="InterPro" id="IPR012259">
    <property type="entry name" value="DHFR"/>
</dbReference>
<dbReference type="PANTHER" id="PTHR48069:SF3">
    <property type="entry name" value="DIHYDROFOLATE REDUCTASE"/>
    <property type="match status" value="1"/>
</dbReference>
<dbReference type="PROSITE" id="PS51330">
    <property type="entry name" value="DHFR_2"/>
    <property type="match status" value="1"/>
</dbReference>
<keyword evidence="6 7" id="KW-0560">Oxidoreductase</keyword>
<evidence type="ECO:0000256" key="2">
    <source>
        <dbReference type="ARBA" id="ARBA00009539"/>
    </source>
</evidence>
<comment type="function">
    <text evidence="7">Key enzyme in folate metabolism. Catalyzes an essential reaction for de novo glycine and purine synthesis, and for DNA precursor synthesis.</text>
</comment>
<evidence type="ECO:0000256" key="7">
    <source>
        <dbReference type="PIRNR" id="PIRNR000194"/>
    </source>
</evidence>
<dbReference type="CDD" id="cd00209">
    <property type="entry name" value="DHFR"/>
    <property type="match status" value="1"/>
</dbReference>
<comment type="similarity">
    <text evidence="2 7 8">Belongs to the dihydrofolate reductase family.</text>
</comment>
<evidence type="ECO:0000313" key="10">
    <source>
        <dbReference type="EMBL" id="GLC30023.1"/>
    </source>
</evidence>
<reference evidence="10 11" key="1">
    <citation type="journal article" date="2024" name="Int. J. Syst. Evol. Microbiol.">
        <title>Clostridium omnivorum sp. nov., isolated from anoxic soil under the treatment of reductive soil disinfestation.</title>
        <authorList>
            <person name="Ueki A."/>
            <person name="Tonouchi A."/>
            <person name="Kaku N."/>
            <person name="Honma S."/>
            <person name="Ueki K."/>
        </authorList>
    </citation>
    <scope>NUCLEOTIDE SEQUENCE [LARGE SCALE GENOMIC DNA]</scope>
    <source>
        <strain evidence="10 11">E14</strain>
    </source>
</reference>
<evidence type="ECO:0000313" key="11">
    <source>
        <dbReference type="Proteomes" id="UP001208567"/>
    </source>
</evidence>
<gene>
    <name evidence="10" type="primary">dfrA</name>
    <name evidence="10" type="ORF">bsdE14_14330</name>
</gene>
<dbReference type="PIRSF" id="PIRSF000194">
    <property type="entry name" value="DHFR"/>
    <property type="match status" value="1"/>
</dbReference>
<protein>
    <recommendedName>
        <fullName evidence="3 7">Dihydrofolate reductase</fullName>
        <ecNumber evidence="3 7">1.5.1.3</ecNumber>
    </recommendedName>
</protein>
<dbReference type="RefSeq" id="WP_264849291.1">
    <property type="nucleotide sequence ID" value="NZ_BRXR01000001.1"/>
</dbReference>
<keyword evidence="5 7" id="KW-0521">NADP</keyword>
<dbReference type="PRINTS" id="PR00070">
    <property type="entry name" value="DHFR"/>
</dbReference>
<comment type="caution">
    <text evidence="10">The sequence shown here is derived from an EMBL/GenBank/DDBJ whole genome shotgun (WGS) entry which is preliminary data.</text>
</comment>
<evidence type="ECO:0000256" key="3">
    <source>
        <dbReference type="ARBA" id="ARBA00012856"/>
    </source>
</evidence>
<organism evidence="10 11">
    <name type="scientific">Clostridium omnivorum</name>
    <dbReference type="NCBI Taxonomy" id="1604902"/>
    <lineage>
        <taxon>Bacteria</taxon>
        <taxon>Bacillati</taxon>
        <taxon>Bacillota</taxon>
        <taxon>Clostridia</taxon>
        <taxon>Eubacteriales</taxon>
        <taxon>Clostridiaceae</taxon>
        <taxon>Clostridium</taxon>
    </lineage>
</organism>
<evidence type="ECO:0000256" key="4">
    <source>
        <dbReference type="ARBA" id="ARBA00022563"/>
    </source>
</evidence>
<evidence type="ECO:0000259" key="9">
    <source>
        <dbReference type="PROSITE" id="PS51330"/>
    </source>
</evidence>
<evidence type="ECO:0000256" key="8">
    <source>
        <dbReference type="RuleBase" id="RU004474"/>
    </source>
</evidence>
<accession>A0ABQ5N477</accession>
<dbReference type="InterPro" id="IPR017925">
    <property type="entry name" value="DHFR_CS"/>
</dbReference>
<dbReference type="EMBL" id="BRXR01000001">
    <property type="protein sequence ID" value="GLC30023.1"/>
    <property type="molecule type" value="Genomic_DNA"/>
</dbReference>